<dbReference type="OrthoDB" id="1201582at2"/>
<dbReference type="AlphaFoldDB" id="A0A238UC74"/>
<gene>
    <name evidence="1" type="ORF">TJEJU_2389</name>
</gene>
<dbReference type="Proteomes" id="UP000215214">
    <property type="component" value="Chromosome TJEJU"/>
</dbReference>
<protein>
    <submittedName>
        <fullName evidence="1">Probable lipoprotein</fullName>
    </submittedName>
</protein>
<evidence type="ECO:0000313" key="2">
    <source>
        <dbReference type="Proteomes" id="UP000215214"/>
    </source>
</evidence>
<keyword evidence="2" id="KW-1185">Reference proteome</keyword>
<accession>A0A238UC74</accession>
<dbReference type="EMBL" id="LT899436">
    <property type="protein sequence ID" value="SNR16074.1"/>
    <property type="molecule type" value="Genomic_DNA"/>
</dbReference>
<evidence type="ECO:0000313" key="1">
    <source>
        <dbReference type="EMBL" id="SNR16074.1"/>
    </source>
</evidence>
<proteinExistence type="predicted"/>
<sequence length="182" mass="21026">MTKYLLLIFSIFLCISCDSNQLGKEFSCESPSPNNLETVEDFKKKFSVKFPKHWKINLYYEDAVSSIYAADTTLALSKATLIDVSFINNPDNIDDNFVYKVKKDNEELQLTEVKANRIKFKRKDAYYNLAKGKRGKFNYHILNFYSKTQTGFIHAKTEIYGDSLIDSRLCSAITLLNKIQLK</sequence>
<reference evidence="1 2" key="1">
    <citation type="submission" date="2017-07" db="EMBL/GenBank/DDBJ databases">
        <authorList>
            <person name="Sun Z.S."/>
            <person name="Albrecht U."/>
            <person name="Echele G."/>
            <person name="Lee C.C."/>
        </authorList>
    </citation>
    <scope>NUCLEOTIDE SEQUENCE [LARGE SCALE GENOMIC DNA]</scope>
    <source>
        <strain evidence="2">type strain: KCTC 22618</strain>
    </source>
</reference>
<organism evidence="1 2">
    <name type="scientific">Tenacibaculum jejuense</name>
    <dbReference type="NCBI Taxonomy" id="584609"/>
    <lineage>
        <taxon>Bacteria</taxon>
        <taxon>Pseudomonadati</taxon>
        <taxon>Bacteroidota</taxon>
        <taxon>Flavobacteriia</taxon>
        <taxon>Flavobacteriales</taxon>
        <taxon>Flavobacteriaceae</taxon>
        <taxon>Tenacibaculum</taxon>
    </lineage>
</organism>
<dbReference type="RefSeq" id="WP_095072347.1">
    <property type="nucleotide sequence ID" value="NZ_LT899436.1"/>
</dbReference>
<name>A0A238UC74_9FLAO</name>
<dbReference type="KEGG" id="tje:TJEJU_2389"/>
<keyword evidence="1" id="KW-0449">Lipoprotein</keyword>